<dbReference type="Proteomes" id="UP000018542">
    <property type="component" value="Chromosome"/>
</dbReference>
<sequence>MGETPSWPHADQQGEIVRKGNKAMTIDALSQLSSAGLLSDEDVFPAMRRWQAAGQRVALVTLVGVEGGAPRQPGAHMAVAEDGRYAGYLSGGCLEDSVALEAKAAIAARQNRLVRYGKGSRYVDIRLPCGSGLDLYFDQTISAVQLAEMAEYRAKRRPFMLATDMDDQRSTVILVESANGISAPSHRVGNVFERVFTPPLQVLLLGSGPALVAIATLAEALGIALKIVTPDSATRGALGLAGRRALIDDADLPETLAGLDCVTAAILIFHEHEREIDHLAALLETQCFYIGALGNHAVHRERRQILAARGVSEASLDRIRAPIGSIPAAKSKATLAVGVLAEMMAQAKARNLVP</sequence>
<feature type="domain" description="XdhC Rossmann" evidence="2">
    <location>
        <begin position="202"/>
        <end position="343"/>
    </location>
</feature>
<dbReference type="KEGG" id="hni:W911_07100"/>
<dbReference type="EMBL" id="CP006912">
    <property type="protein sequence ID" value="AHB48190.1"/>
    <property type="molecule type" value="Genomic_DNA"/>
</dbReference>
<dbReference type="Pfam" id="PF13478">
    <property type="entry name" value="XdhC_C"/>
    <property type="match status" value="1"/>
</dbReference>
<keyword evidence="4" id="KW-1185">Reference proteome</keyword>
<dbReference type="STRING" id="1029756.W911_07100"/>
<dbReference type="InterPro" id="IPR027051">
    <property type="entry name" value="XdhC_Rossmann_dom"/>
</dbReference>
<dbReference type="AlphaFoldDB" id="V5SDQ8"/>
<evidence type="ECO:0000259" key="2">
    <source>
        <dbReference type="Pfam" id="PF13478"/>
    </source>
</evidence>
<dbReference type="PANTHER" id="PTHR30388">
    <property type="entry name" value="ALDEHYDE OXIDOREDUCTASE MOLYBDENUM COFACTOR ASSEMBLY PROTEIN"/>
    <property type="match status" value="1"/>
</dbReference>
<accession>V5SDQ8</accession>
<evidence type="ECO:0000259" key="1">
    <source>
        <dbReference type="Pfam" id="PF02625"/>
    </source>
</evidence>
<protein>
    <recommendedName>
        <fullName evidence="5">XdhC/CoxI family protein</fullName>
    </recommendedName>
</protein>
<proteinExistence type="predicted"/>
<dbReference type="InterPro" id="IPR003777">
    <property type="entry name" value="XdhC_CoxI"/>
</dbReference>
<reference evidence="3 4" key="1">
    <citation type="journal article" date="2014" name="Genome Announc.">
        <title>Complete Genome Sequence of Hyphomicrobium nitrativorans Strain NL23, a Denitrifying Bacterium Isolated from Biofilm of a Methanol-Fed Denitrification System Treating Seawater at the Montreal Biodome.</title>
        <authorList>
            <person name="Martineau C."/>
            <person name="Villeneuve C."/>
            <person name="Mauffrey F."/>
            <person name="Villemur R."/>
        </authorList>
    </citation>
    <scope>NUCLEOTIDE SEQUENCE [LARGE SCALE GENOMIC DNA]</scope>
    <source>
        <strain evidence="3">NL23</strain>
    </source>
</reference>
<dbReference type="Gene3D" id="3.40.50.720">
    <property type="entry name" value="NAD(P)-binding Rossmann-like Domain"/>
    <property type="match status" value="1"/>
</dbReference>
<dbReference type="PATRIC" id="fig|1029756.8.peg.1488"/>
<dbReference type="Pfam" id="PF02625">
    <property type="entry name" value="XdhC_CoxI"/>
    <property type="match status" value="1"/>
</dbReference>
<dbReference type="HOGENOM" id="CLU_041115_2_1_5"/>
<feature type="domain" description="XdhC- CoxI" evidence="1">
    <location>
        <begin position="50"/>
        <end position="117"/>
    </location>
</feature>
<gene>
    <name evidence="3" type="ORF">W911_07100</name>
</gene>
<name>V5SDQ8_9HYPH</name>
<evidence type="ECO:0008006" key="5">
    <source>
        <dbReference type="Google" id="ProtNLM"/>
    </source>
</evidence>
<dbReference type="PANTHER" id="PTHR30388:SF4">
    <property type="entry name" value="MOLYBDENUM COFACTOR INSERTION CHAPERONE PAOD"/>
    <property type="match status" value="1"/>
</dbReference>
<dbReference type="InterPro" id="IPR052698">
    <property type="entry name" value="MoCofactor_Util/Proc"/>
</dbReference>
<organism evidence="3 4">
    <name type="scientific">Hyphomicrobium nitrativorans NL23</name>
    <dbReference type="NCBI Taxonomy" id="1029756"/>
    <lineage>
        <taxon>Bacteria</taxon>
        <taxon>Pseudomonadati</taxon>
        <taxon>Pseudomonadota</taxon>
        <taxon>Alphaproteobacteria</taxon>
        <taxon>Hyphomicrobiales</taxon>
        <taxon>Hyphomicrobiaceae</taxon>
        <taxon>Hyphomicrobium</taxon>
    </lineage>
</organism>
<evidence type="ECO:0000313" key="3">
    <source>
        <dbReference type="EMBL" id="AHB48190.1"/>
    </source>
</evidence>
<evidence type="ECO:0000313" key="4">
    <source>
        <dbReference type="Proteomes" id="UP000018542"/>
    </source>
</evidence>